<dbReference type="OrthoDB" id="443318at2759"/>
<keyword evidence="5" id="KW-1185">Reference proteome</keyword>
<evidence type="ECO:0000259" key="2">
    <source>
        <dbReference type="Pfam" id="PF00534"/>
    </source>
</evidence>
<dbReference type="Proteomes" id="UP001165082">
    <property type="component" value="Unassembled WGS sequence"/>
</dbReference>
<dbReference type="SUPFAM" id="SSF48371">
    <property type="entry name" value="ARM repeat"/>
    <property type="match status" value="1"/>
</dbReference>
<protein>
    <submittedName>
        <fullName evidence="4">Uncharacterized protein</fullName>
    </submittedName>
</protein>
<dbReference type="AlphaFoldDB" id="A0A9W6ZHL1"/>
<dbReference type="InterPro" id="IPR028098">
    <property type="entry name" value="Glyco_trans_4-like_N"/>
</dbReference>
<dbReference type="Gene3D" id="1.25.10.10">
    <property type="entry name" value="Leucine-rich Repeat Variant"/>
    <property type="match status" value="1"/>
</dbReference>
<evidence type="ECO:0000313" key="4">
    <source>
        <dbReference type="EMBL" id="GMH50694.1"/>
    </source>
</evidence>
<keyword evidence="1" id="KW-0808">Transferase</keyword>
<dbReference type="GO" id="GO:0016757">
    <property type="term" value="F:glycosyltransferase activity"/>
    <property type="evidence" value="ECO:0007669"/>
    <property type="project" value="UniProtKB-KW"/>
</dbReference>
<sequence length="723" mass="80721">MADSDQFQWLGLLKWSMQFQDGTRENEFSEMDEEKKQFLEKVMSEGVVDEVVRMKQILIQFLRFLQASTTASSPILEAIDSLEKNKKNKSLPSTTPTEDELLDLFDELRDIVEQIDYALTFCQMNGLPFLLSAASAQVVPVSVRASCLSLLATVSQNNPKVQDMGFDCGVVEKLPQIYHSAGDGNVGLKAKSLQALSAFVRGHEKSEEKLYDCPDAVSAVRDGMAANGQIFRRAVFFLRSLLTDDSAIAEKCKTWDGCIEAVIVQAQDSEEVDIREICQGILLGLVNKGNRFSVALLVEPTPFSYVSGYSNRYNEMLRYLKDAGDDVSIVTTDDTKDPPKEAFGYPIEHTLGFRFPLYDHVVVSFDLPEIKGLRMMEAFRPDVIHISSPGFLLFAALFYARLMKVPLLMSYHTHLPHYAKKYLGYIPGIEEIAWMLLRFAHKRADLTLATSPQLKQELEDNGIPRVDVWRKGIDTIRFDPKFASRKTREMMTDGNPDDFLMVYVGRLGAEKRVSDCKEILDKMGPNSRLCIVGGGPQEAELKKIFKGTSTVFTGQRSGDELSSIFASADAFCMPSDSETLGFVVLESMASGVPVVGANAGGIPSIVTPGVDSYLAEPGNTDEFVKYLNIIKENKDGVTDKMKVACRKEAEKHSWEAATSVLRNVQYPLAIQNFKSRSWWGYGGPDTRRYGKAIKNAFSSFFNSFKYVVTLGFLRKANKLVKDS</sequence>
<dbReference type="InterPro" id="IPR011989">
    <property type="entry name" value="ARM-like"/>
</dbReference>
<dbReference type="InterPro" id="IPR016024">
    <property type="entry name" value="ARM-type_fold"/>
</dbReference>
<organism evidence="4 5">
    <name type="scientific">Triparma retinervis</name>
    <dbReference type="NCBI Taxonomy" id="2557542"/>
    <lineage>
        <taxon>Eukaryota</taxon>
        <taxon>Sar</taxon>
        <taxon>Stramenopiles</taxon>
        <taxon>Ochrophyta</taxon>
        <taxon>Bolidophyceae</taxon>
        <taxon>Parmales</taxon>
        <taxon>Triparmaceae</taxon>
        <taxon>Triparma</taxon>
    </lineage>
</organism>
<keyword evidence="1" id="KW-0328">Glycosyltransferase</keyword>
<accession>A0A9W6ZHL1</accession>
<reference evidence="4" key="1">
    <citation type="submission" date="2022-07" db="EMBL/GenBank/DDBJ databases">
        <title>Genome analysis of Parmales, a sister group of diatoms, reveals the evolutionary specialization of diatoms from phago-mixotrophs to photoautotrophs.</title>
        <authorList>
            <person name="Ban H."/>
            <person name="Sato S."/>
            <person name="Yoshikawa S."/>
            <person name="Kazumasa Y."/>
            <person name="Nakamura Y."/>
            <person name="Ichinomiya M."/>
            <person name="Saitoh K."/>
            <person name="Sato N."/>
            <person name="Blanc-Mathieu R."/>
            <person name="Endo H."/>
            <person name="Kuwata A."/>
            <person name="Ogata H."/>
        </authorList>
    </citation>
    <scope>NUCLEOTIDE SEQUENCE</scope>
</reference>
<dbReference type="PANTHER" id="PTHR45947:SF3">
    <property type="entry name" value="SULFOQUINOVOSYL TRANSFERASE SQD2"/>
    <property type="match status" value="1"/>
</dbReference>
<comment type="caution">
    <text evidence="4">The sequence shown here is derived from an EMBL/GenBank/DDBJ whole genome shotgun (WGS) entry which is preliminary data.</text>
</comment>
<evidence type="ECO:0000313" key="5">
    <source>
        <dbReference type="Proteomes" id="UP001165082"/>
    </source>
</evidence>
<dbReference type="Pfam" id="PF13439">
    <property type="entry name" value="Glyco_transf_4"/>
    <property type="match status" value="1"/>
</dbReference>
<dbReference type="CDD" id="cd03814">
    <property type="entry name" value="GT4-like"/>
    <property type="match status" value="1"/>
</dbReference>
<evidence type="ECO:0000256" key="1">
    <source>
        <dbReference type="ARBA" id="ARBA00022676"/>
    </source>
</evidence>
<feature type="domain" description="Glycosyl transferase family 1" evidence="2">
    <location>
        <begin position="496"/>
        <end position="651"/>
    </location>
</feature>
<dbReference type="EMBL" id="BRXZ01000681">
    <property type="protein sequence ID" value="GMH50694.1"/>
    <property type="molecule type" value="Genomic_DNA"/>
</dbReference>
<evidence type="ECO:0000259" key="3">
    <source>
        <dbReference type="Pfam" id="PF13439"/>
    </source>
</evidence>
<dbReference type="PANTHER" id="PTHR45947">
    <property type="entry name" value="SULFOQUINOVOSYL TRANSFERASE SQD2"/>
    <property type="match status" value="1"/>
</dbReference>
<dbReference type="Pfam" id="PF00534">
    <property type="entry name" value="Glycos_transf_1"/>
    <property type="match status" value="1"/>
</dbReference>
<feature type="domain" description="Glycosyltransferase subfamily 4-like N-terminal" evidence="3">
    <location>
        <begin position="308"/>
        <end position="475"/>
    </location>
</feature>
<dbReference type="InterPro" id="IPR001296">
    <property type="entry name" value="Glyco_trans_1"/>
</dbReference>
<gene>
    <name evidence="4" type="ORF">TrRE_jg3443</name>
</gene>
<dbReference type="Gene3D" id="3.40.50.2000">
    <property type="entry name" value="Glycogen Phosphorylase B"/>
    <property type="match status" value="2"/>
</dbReference>
<dbReference type="SUPFAM" id="SSF53756">
    <property type="entry name" value="UDP-Glycosyltransferase/glycogen phosphorylase"/>
    <property type="match status" value="1"/>
</dbReference>
<proteinExistence type="predicted"/>
<name>A0A9W6ZHL1_9STRA</name>
<dbReference type="InterPro" id="IPR050194">
    <property type="entry name" value="Glycosyltransferase_grp1"/>
</dbReference>